<accession>A0A7S0R2J7</accession>
<gene>
    <name evidence="2" type="ORF">CLEI1391_LOCUS1342</name>
</gene>
<name>A0A7S0R2J7_9CHLO</name>
<dbReference type="EMBL" id="HBFB01002607">
    <property type="protein sequence ID" value="CAD8665344.1"/>
    <property type="molecule type" value="Transcribed_RNA"/>
</dbReference>
<organism evidence="2">
    <name type="scientific">Chlamydomonas leiostraca</name>
    <dbReference type="NCBI Taxonomy" id="1034604"/>
    <lineage>
        <taxon>Eukaryota</taxon>
        <taxon>Viridiplantae</taxon>
        <taxon>Chlorophyta</taxon>
        <taxon>core chlorophytes</taxon>
        <taxon>Chlorophyceae</taxon>
        <taxon>CS clade</taxon>
        <taxon>Chlamydomonadales</taxon>
        <taxon>Chlamydomonadaceae</taxon>
        <taxon>Chlamydomonas</taxon>
    </lineage>
</organism>
<dbReference type="GO" id="GO:0005930">
    <property type="term" value="C:axoneme"/>
    <property type="evidence" value="ECO:0007669"/>
    <property type="project" value="UniProtKB-SubCell"/>
</dbReference>
<dbReference type="InterPro" id="IPR032675">
    <property type="entry name" value="LRR_dom_sf"/>
</dbReference>
<comment type="subcellular location">
    <subcellularLocation>
        <location evidence="1">Cytoplasm</location>
        <location evidence="1">Cytoskeleton</location>
        <location evidence="1">Cilium axoneme</location>
    </subcellularLocation>
</comment>
<dbReference type="AlphaFoldDB" id="A0A7S0R2J7"/>
<evidence type="ECO:0000313" key="2">
    <source>
        <dbReference type="EMBL" id="CAD8665344.1"/>
    </source>
</evidence>
<evidence type="ECO:0008006" key="3">
    <source>
        <dbReference type="Google" id="ProtNLM"/>
    </source>
</evidence>
<proteinExistence type="predicted"/>
<sequence length="667" mass="74320">MVQEFGVQLHDVPWEAIVNWLDPRSLHQLFQTCRITRSLAEYADGFRLQLPTSLDEAEHVARANPGKSASKLAAKGGNAKLTVTRTVQKGFTGTGSLQMFLAALPGQPMHGVIRHLTVESIPWRNAHSMQLASWQHLQTLNLVDCMPLENIFQPLTALTSLKAFSIHEPNLMDRLTINPRLLEQLQLHGDQATTACLARALSAMTSLTSIHLIDFPVFLKTIPTLPDLEIFHWSFFDYMSDEVFKSVTEVPKLRELTFVPCAIPQTMPHHVESPEMALLAECLTGSKVEKLGFGDITAVSMDYLMAMHLPGLHLTTYSGSPSKDFSSEPCTLASLAIDNLDVFPPFPSTFHKLPLQQLPGPIEAKRLSLYLPVEAEEPMLTVPNLVWLARDAQRMAAHWEAHGRTERRLKLCIRTTMAQYWQEFPPPYESEFQIDGAGNPDPTHDEFQQALHQHWAMLVGPGAPAPTPADLAMLPPNLVVGVASRVCEDAEPDWEVPGQPQWVPAGEKRTALALRAMTPLYPFIQSLQPGMPDQLIPSYDHQRLYVQLAYAGETVPVLCLESKETLVAVVGLLTGDAWAAPERQHARTNLLPSLTGLHLKRTVFQDKRDDQNNIEWLVALCKLRPGISKVSIRKKRGIHPPVALLQEALKAAGREAVEIEVATSRWY</sequence>
<evidence type="ECO:0000256" key="1">
    <source>
        <dbReference type="ARBA" id="ARBA00004430"/>
    </source>
</evidence>
<protein>
    <recommendedName>
        <fullName evidence="3">F-box domain-containing protein</fullName>
    </recommendedName>
</protein>
<dbReference type="Gene3D" id="3.80.10.10">
    <property type="entry name" value="Ribonuclease Inhibitor"/>
    <property type="match status" value="1"/>
</dbReference>
<dbReference type="SUPFAM" id="SSF52047">
    <property type="entry name" value="RNI-like"/>
    <property type="match status" value="1"/>
</dbReference>
<reference evidence="2" key="1">
    <citation type="submission" date="2021-01" db="EMBL/GenBank/DDBJ databases">
        <authorList>
            <person name="Corre E."/>
            <person name="Pelletier E."/>
            <person name="Niang G."/>
            <person name="Scheremetjew M."/>
            <person name="Finn R."/>
            <person name="Kale V."/>
            <person name="Holt S."/>
            <person name="Cochrane G."/>
            <person name="Meng A."/>
            <person name="Brown T."/>
            <person name="Cohen L."/>
        </authorList>
    </citation>
    <scope>NUCLEOTIDE SEQUENCE</scope>
    <source>
        <strain evidence="2">SAG 11-49</strain>
    </source>
</reference>